<evidence type="ECO:0000256" key="1">
    <source>
        <dbReference type="SAM" id="MobiDB-lite"/>
    </source>
</evidence>
<dbReference type="Proteomes" id="UP000054279">
    <property type="component" value="Unassembled WGS sequence"/>
</dbReference>
<feature type="region of interest" description="Disordered" evidence="1">
    <location>
        <begin position="39"/>
        <end position="101"/>
    </location>
</feature>
<dbReference type="EMBL" id="KN837159">
    <property type="protein sequence ID" value="KIJ38647.1"/>
    <property type="molecule type" value="Genomic_DNA"/>
</dbReference>
<sequence>MIAIANEDVRFALQHPQRLAEREVGDDVERQIVQPHQHFDHSTRATRYHAPSSASRKTRTDALTADFHPSGTPTTSQLDPQGRIHYDLSKSNRDSTIPPRQSFVTGVTPISILPNERTSEIRPEQAKHAQTQSGTFATFDIYHLARSPNSMTIIILPEDTWFYLSRTFLESKDIRNLSITSRALRRYLLPITFRVLTFRGFGSTCRYTITSLFAHFRRIQEFIHYVRSNKIIFSVIHRVEVRNWVDYTLPYISQDIILSEACLEKLKELWRATYQCLVALINDIPNLRHVAFYETVTISRRLEPLFPDRSFRPYDPFNRSQSVEFQLREIGKDSPEFIVPSFVEAGWISGEPGLPSNVPTYRYFSDILEHTSSILVSAKLYSPVIISLSRSTIAKFKSIRRLAVVVFPVGATLAEMDAADYSNVNAIFANTPDLRHLSVVPFRWTLKPFVIPPNSMPKLESYMGPSELWTQIFCGRAVRELYLLEYWSGRTSYLVHPSKAAIPLLNKMNAFTLDSRTHIRILDIVHFTAVSAEQLKTLAIALPNLEVLGLRRDRRSKSSTTRFVRYLDAVSPFPRLQKLHVFCWGNATVDITALPAMCRHHPSPSLTEIQFISVCTARWHADAGWIYYPDSMGTTVNSHAVCELESNDELWTILDDSLHPKTVEAGPSKG</sequence>
<dbReference type="HOGENOM" id="CLU_026592_0_0_1"/>
<organism evidence="2 3">
    <name type="scientific">Sphaerobolus stellatus (strain SS14)</name>
    <dbReference type="NCBI Taxonomy" id="990650"/>
    <lineage>
        <taxon>Eukaryota</taxon>
        <taxon>Fungi</taxon>
        <taxon>Dikarya</taxon>
        <taxon>Basidiomycota</taxon>
        <taxon>Agaricomycotina</taxon>
        <taxon>Agaricomycetes</taxon>
        <taxon>Phallomycetidae</taxon>
        <taxon>Geastrales</taxon>
        <taxon>Sphaerobolaceae</taxon>
        <taxon>Sphaerobolus</taxon>
    </lineage>
</organism>
<keyword evidence="3" id="KW-1185">Reference proteome</keyword>
<reference evidence="2 3" key="1">
    <citation type="submission" date="2014-06" db="EMBL/GenBank/DDBJ databases">
        <title>Evolutionary Origins and Diversification of the Mycorrhizal Mutualists.</title>
        <authorList>
            <consortium name="DOE Joint Genome Institute"/>
            <consortium name="Mycorrhizal Genomics Consortium"/>
            <person name="Kohler A."/>
            <person name="Kuo A."/>
            <person name="Nagy L.G."/>
            <person name="Floudas D."/>
            <person name="Copeland A."/>
            <person name="Barry K.W."/>
            <person name="Cichocki N."/>
            <person name="Veneault-Fourrey C."/>
            <person name="LaButti K."/>
            <person name="Lindquist E.A."/>
            <person name="Lipzen A."/>
            <person name="Lundell T."/>
            <person name="Morin E."/>
            <person name="Murat C."/>
            <person name="Riley R."/>
            <person name="Ohm R."/>
            <person name="Sun H."/>
            <person name="Tunlid A."/>
            <person name="Henrissat B."/>
            <person name="Grigoriev I.V."/>
            <person name="Hibbett D.S."/>
            <person name="Martin F."/>
        </authorList>
    </citation>
    <scope>NUCLEOTIDE SEQUENCE [LARGE SCALE GENOMIC DNA]</scope>
    <source>
        <strain evidence="2 3">SS14</strain>
    </source>
</reference>
<feature type="compositionally biased region" description="Basic and acidic residues" evidence="1">
    <location>
        <begin position="82"/>
        <end position="93"/>
    </location>
</feature>
<protein>
    <submittedName>
        <fullName evidence="2">Uncharacterized protein</fullName>
    </submittedName>
</protein>
<evidence type="ECO:0000313" key="2">
    <source>
        <dbReference type="EMBL" id="KIJ38647.1"/>
    </source>
</evidence>
<dbReference type="AlphaFoldDB" id="A0A0C9VAQ3"/>
<accession>A0A0C9VAQ3</accession>
<name>A0A0C9VAQ3_SPHS4</name>
<evidence type="ECO:0000313" key="3">
    <source>
        <dbReference type="Proteomes" id="UP000054279"/>
    </source>
</evidence>
<proteinExistence type="predicted"/>
<gene>
    <name evidence="2" type="ORF">M422DRAFT_258765</name>
</gene>